<keyword evidence="3" id="KW-1185">Reference proteome</keyword>
<dbReference type="AlphaFoldDB" id="G9EUH8"/>
<evidence type="ECO:0000313" key="2">
    <source>
        <dbReference type="EMBL" id="EHL28978.1"/>
    </source>
</evidence>
<sequence length="239" mass="27897">MNVWELCEGRQYIKPLSVEPWRVVEAQHILSSRDLVDSREEHDLLEELLEQSKPAIEKEKNYLIFTPFRYPPLKYGSRFGRTFEPSLWYGSKELETAFTEVAYYRLKFLNDSQGDLGYLEISMTAFTAFLTTQKGLDLTETPFNQYIKHISDKNDYAYSQLLGSAMRQEQVEAFIYPSARTANKAKNIAAYTPAVFKMKNNQYVNNQQTWICLASKQVIEFTRMGILGKERFSFGETYF</sequence>
<dbReference type="OrthoDB" id="9799238at2"/>
<protein>
    <recommendedName>
        <fullName evidence="1">RES domain-containing protein</fullName>
    </recommendedName>
</protein>
<organism evidence="2 3">
    <name type="scientific">Legionella drancourtii LLAP12</name>
    <dbReference type="NCBI Taxonomy" id="658187"/>
    <lineage>
        <taxon>Bacteria</taxon>
        <taxon>Pseudomonadati</taxon>
        <taxon>Pseudomonadota</taxon>
        <taxon>Gammaproteobacteria</taxon>
        <taxon>Legionellales</taxon>
        <taxon>Legionellaceae</taxon>
        <taxon>Legionella</taxon>
    </lineage>
</organism>
<dbReference type="Pfam" id="PF08808">
    <property type="entry name" value="RES"/>
    <property type="match status" value="1"/>
</dbReference>
<evidence type="ECO:0000259" key="1">
    <source>
        <dbReference type="SMART" id="SM00953"/>
    </source>
</evidence>
<evidence type="ECO:0000313" key="3">
    <source>
        <dbReference type="Proteomes" id="UP000002770"/>
    </source>
</evidence>
<dbReference type="HOGENOM" id="CLU_097447_0_0_6"/>
<reference evidence="2 3" key="1">
    <citation type="journal article" date="2011" name="BMC Genomics">
        <title>Insight into cross-talk between intra-amoebal pathogens.</title>
        <authorList>
            <person name="Gimenez G."/>
            <person name="Bertelli C."/>
            <person name="Moliner C."/>
            <person name="Robert C."/>
            <person name="Raoult D."/>
            <person name="Fournier P.E."/>
            <person name="Greub G."/>
        </authorList>
    </citation>
    <scope>NUCLEOTIDE SEQUENCE [LARGE SCALE GENOMIC DNA]</scope>
    <source>
        <strain evidence="2 3">LLAP12</strain>
    </source>
</reference>
<dbReference type="SMART" id="SM00953">
    <property type="entry name" value="RES"/>
    <property type="match status" value="1"/>
</dbReference>
<proteinExistence type="predicted"/>
<dbReference type="eggNOG" id="ENOG502ZAMM">
    <property type="taxonomic scope" value="Bacteria"/>
</dbReference>
<name>G9EUH8_9GAMM</name>
<gene>
    <name evidence="2" type="ORF">LDG_8972</name>
</gene>
<dbReference type="EMBL" id="JH413850">
    <property type="protein sequence ID" value="EHL28978.1"/>
    <property type="molecule type" value="Genomic_DNA"/>
</dbReference>
<accession>G9EUH8</accession>
<dbReference type="InterPro" id="IPR014914">
    <property type="entry name" value="RES_dom"/>
</dbReference>
<dbReference type="InParanoid" id="G9EUH8"/>
<dbReference type="Proteomes" id="UP000002770">
    <property type="component" value="Unassembled WGS sequence"/>
</dbReference>
<dbReference type="RefSeq" id="WP_006872832.1">
    <property type="nucleotide sequence ID" value="NZ_JH413850.1"/>
</dbReference>
<feature type="domain" description="RES" evidence="1">
    <location>
        <begin position="67"/>
        <end position="202"/>
    </location>
</feature>
<dbReference type="STRING" id="658187.LDG_8972"/>